<keyword evidence="9" id="KW-1185">Reference proteome</keyword>
<name>A0A918DE07_9RHOB</name>
<dbReference type="InterPro" id="IPR029063">
    <property type="entry name" value="SAM-dependent_MTases_sf"/>
</dbReference>
<dbReference type="GO" id="GO:0032259">
    <property type="term" value="P:methylation"/>
    <property type="evidence" value="ECO:0007669"/>
    <property type="project" value="UniProtKB-KW"/>
</dbReference>
<proteinExistence type="inferred from homology"/>
<dbReference type="AlphaFoldDB" id="A0A918DE07"/>
<keyword evidence="3" id="KW-0489">Methyltransferase</keyword>
<keyword evidence="5" id="KW-0949">S-adenosyl-L-methionine</keyword>
<organism evidence="8 9">
    <name type="scientific">Gemmobacter aquaticus</name>
    <dbReference type="NCBI Taxonomy" id="490185"/>
    <lineage>
        <taxon>Bacteria</taxon>
        <taxon>Pseudomonadati</taxon>
        <taxon>Pseudomonadota</taxon>
        <taxon>Alphaproteobacteria</taxon>
        <taxon>Rhodobacterales</taxon>
        <taxon>Paracoccaceae</taxon>
        <taxon>Gemmobacter</taxon>
    </lineage>
</organism>
<sequence length="650" mass="71896">MRHVKTFEGETDMTEIEKLNAGHPDTQSVDIVAGNIEALRALFPEAFTEGKIDFEVLKQCLGGTVEEREEKYGLNWHGKRRARQIALTPSTGTLLPCPEDSVDWDTTQNLMIEGDNLEVLKLLKKSYARKIKLIYIDPPYNTGSDFIYSDKFSDGLETYLEATGQLENGVRRTSNPETSGRYHTAWLSMMYPRLKLARDLLSDEGLIFISIDDHELHNLIQIGDEIFGQENRIEVFCWQKTTTPANLSNSTKKSIEYIVCYARNRTLPLVGASKPSVSTNGLMNQPNAVGTLHFPRGVVRTSLPDGVYAAGKYGTAAYDIQLLADTEVKGGIFVNEVVLSGRFKWAQPYLNEQINSGVKIYIKTKAFSPSYEKEEYDPEKPWNIINKSYDVGTNENASSELDALFSPNFSENIYPKPTSLLKFVISMSVDDGDMILDFFAGSGSFGHAAMLHSVEKGKKVRWALVQLPEEIPEDFNARKAGFKTISALAAERLKRVRVALGARPELDTGFRFFKLAPSNVRAWEPSVADLEGTLLAHAEHLVPGRSEADILTELLLKLGLDLCVPIETKDIAGKSVHSVGAGALIVCLSDGITRETVEGLAKGIIAWWQALAPAGDTRVVFKDSAFADDVAKTNMAAILNQAGIKDMRSL</sequence>
<evidence type="ECO:0000259" key="7">
    <source>
        <dbReference type="Pfam" id="PF01555"/>
    </source>
</evidence>
<dbReference type="GO" id="GO:0009007">
    <property type="term" value="F:site-specific DNA-methyltransferase (adenine-specific) activity"/>
    <property type="evidence" value="ECO:0007669"/>
    <property type="project" value="UniProtKB-EC"/>
</dbReference>
<reference evidence="8 9" key="1">
    <citation type="journal article" date="2014" name="Int. J. Syst. Evol. Microbiol.">
        <title>Complete genome sequence of Corynebacterium casei LMG S-19264T (=DSM 44701T), isolated from a smear-ripened cheese.</title>
        <authorList>
            <consortium name="US DOE Joint Genome Institute (JGI-PGF)"/>
            <person name="Walter F."/>
            <person name="Albersmeier A."/>
            <person name="Kalinowski J."/>
            <person name="Ruckert C."/>
        </authorList>
    </citation>
    <scope>NUCLEOTIDE SEQUENCE [LARGE SCALE GENOMIC DNA]</scope>
    <source>
        <strain evidence="8 9">CGMCC 1.7029</strain>
    </source>
</reference>
<dbReference type="Gene3D" id="3.40.50.150">
    <property type="entry name" value="Vaccinia Virus protein VP39"/>
    <property type="match status" value="1"/>
</dbReference>
<comment type="catalytic activity">
    <reaction evidence="6">
        <text>a 2'-deoxyadenosine in DNA + S-adenosyl-L-methionine = an N(6)-methyl-2'-deoxyadenosine in DNA + S-adenosyl-L-homocysteine + H(+)</text>
        <dbReference type="Rhea" id="RHEA:15197"/>
        <dbReference type="Rhea" id="RHEA-COMP:12418"/>
        <dbReference type="Rhea" id="RHEA-COMP:12419"/>
        <dbReference type="ChEBI" id="CHEBI:15378"/>
        <dbReference type="ChEBI" id="CHEBI:57856"/>
        <dbReference type="ChEBI" id="CHEBI:59789"/>
        <dbReference type="ChEBI" id="CHEBI:90615"/>
        <dbReference type="ChEBI" id="CHEBI:90616"/>
        <dbReference type="EC" id="2.1.1.72"/>
    </reaction>
</comment>
<dbReference type="Proteomes" id="UP000598196">
    <property type="component" value="Unassembled WGS sequence"/>
</dbReference>
<evidence type="ECO:0000256" key="1">
    <source>
        <dbReference type="ARBA" id="ARBA00006594"/>
    </source>
</evidence>
<gene>
    <name evidence="8" type="ORF">GCM10010991_36450</name>
</gene>
<dbReference type="PIRSF" id="PIRSF015855">
    <property type="entry name" value="TypeIII_Mtase_mKpnI"/>
    <property type="match status" value="1"/>
</dbReference>
<comment type="caution">
    <text evidence="8">The sequence shown here is derived from an EMBL/GenBank/DDBJ whole genome shotgun (WGS) entry which is preliminary data.</text>
</comment>
<protein>
    <recommendedName>
        <fullName evidence="2">site-specific DNA-methyltransferase (adenine-specific)</fullName>
        <ecNumber evidence="2">2.1.1.72</ecNumber>
    </recommendedName>
</protein>
<dbReference type="Pfam" id="PF01555">
    <property type="entry name" value="N6_N4_Mtase"/>
    <property type="match status" value="1"/>
</dbReference>
<dbReference type="EC" id="2.1.1.72" evidence="2"/>
<dbReference type="PRINTS" id="PR00506">
    <property type="entry name" value="D21N6MTFRASE"/>
</dbReference>
<evidence type="ECO:0000256" key="2">
    <source>
        <dbReference type="ARBA" id="ARBA00011900"/>
    </source>
</evidence>
<evidence type="ECO:0000313" key="9">
    <source>
        <dbReference type="Proteomes" id="UP000598196"/>
    </source>
</evidence>
<dbReference type="EMBL" id="BMLP01000013">
    <property type="protein sequence ID" value="GGO38722.1"/>
    <property type="molecule type" value="Genomic_DNA"/>
</dbReference>
<dbReference type="InterPro" id="IPR002052">
    <property type="entry name" value="DNA_methylase_N6_adenine_CS"/>
</dbReference>
<dbReference type="GO" id="GO:0003677">
    <property type="term" value="F:DNA binding"/>
    <property type="evidence" value="ECO:0007669"/>
    <property type="project" value="InterPro"/>
</dbReference>
<dbReference type="SUPFAM" id="SSF53335">
    <property type="entry name" value="S-adenosyl-L-methionine-dependent methyltransferases"/>
    <property type="match status" value="1"/>
</dbReference>
<comment type="similarity">
    <text evidence="1">Belongs to the N(4)/N(6)-methyltransferase family.</text>
</comment>
<dbReference type="InterPro" id="IPR002941">
    <property type="entry name" value="DNA_methylase_N4/N6"/>
</dbReference>
<evidence type="ECO:0000256" key="6">
    <source>
        <dbReference type="ARBA" id="ARBA00047942"/>
    </source>
</evidence>
<dbReference type="PROSITE" id="PS00092">
    <property type="entry name" value="N6_MTASE"/>
    <property type="match status" value="1"/>
</dbReference>
<evidence type="ECO:0000256" key="3">
    <source>
        <dbReference type="ARBA" id="ARBA00022603"/>
    </source>
</evidence>
<evidence type="ECO:0000313" key="8">
    <source>
        <dbReference type="EMBL" id="GGO38722.1"/>
    </source>
</evidence>
<dbReference type="GO" id="GO:0008170">
    <property type="term" value="F:N-methyltransferase activity"/>
    <property type="evidence" value="ECO:0007669"/>
    <property type="project" value="InterPro"/>
</dbReference>
<dbReference type="InterPro" id="IPR002295">
    <property type="entry name" value="N4/N6-MTase_EcoPI_Mod-like"/>
</dbReference>
<accession>A0A918DE07</accession>
<evidence type="ECO:0000256" key="5">
    <source>
        <dbReference type="ARBA" id="ARBA00022691"/>
    </source>
</evidence>
<keyword evidence="4" id="KW-0808">Transferase</keyword>
<feature type="domain" description="DNA methylase N-4/N-6" evidence="7">
    <location>
        <begin position="131"/>
        <end position="451"/>
    </location>
</feature>
<evidence type="ECO:0000256" key="4">
    <source>
        <dbReference type="ARBA" id="ARBA00022679"/>
    </source>
</evidence>